<accession>A0A0D2D4B6</accession>
<dbReference type="AlphaFoldDB" id="A0A0D2D4B6"/>
<dbReference type="EMBL" id="KN846956">
    <property type="protein sequence ID" value="KIW72406.1"/>
    <property type="molecule type" value="Genomic_DNA"/>
</dbReference>
<keyword evidence="2" id="KW-1185">Reference proteome</keyword>
<organism evidence="1 2">
    <name type="scientific">Phialophora macrospora</name>
    <dbReference type="NCBI Taxonomy" id="1851006"/>
    <lineage>
        <taxon>Eukaryota</taxon>
        <taxon>Fungi</taxon>
        <taxon>Dikarya</taxon>
        <taxon>Ascomycota</taxon>
        <taxon>Pezizomycotina</taxon>
        <taxon>Eurotiomycetes</taxon>
        <taxon>Chaetothyriomycetidae</taxon>
        <taxon>Chaetothyriales</taxon>
        <taxon>Herpotrichiellaceae</taxon>
        <taxon>Phialophora</taxon>
    </lineage>
</organism>
<name>A0A0D2D4B6_9EURO</name>
<reference evidence="1 2" key="1">
    <citation type="submission" date="2015-01" db="EMBL/GenBank/DDBJ databases">
        <title>The Genome Sequence of Capronia semiimmersa CBS27337.</title>
        <authorList>
            <consortium name="The Broad Institute Genomics Platform"/>
            <person name="Cuomo C."/>
            <person name="de Hoog S."/>
            <person name="Gorbushina A."/>
            <person name="Stielow B."/>
            <person name="Teixiera M."/>
            <person name="Abouelleil A."/>
            <person name="Chapman S.B."/>
            <person name="Priest M."/>
            <person name="Young S.K."/>
            <person name="Wortman J."/>
            <person name="Nusbaum C."/>
            <person name="Birren B."/>
        </authorList>
    </citation>
    <scope>NUCLEOTIDE SEQUENCE [LARGE SCALE GENOMIC DNA]</scope>
    <source>
        <strain evidence="1 2">CBS 27337</strain>
    </source>
</reference>
<dbReference type="Proteomes" id="UP000054266">
    <property type="component" value="Unassembled WGS sequence"/>
</dbReference>
<evidence type="ECO:0000313" key="1">
    <source>
        <dbReference type="EMBL" id="KIW72406.1"/>
    </source>
</evidence>
<gene>
    <name evidence="1" type="ORF">PV04_00603</name>
</gene>
<sequence length="75" mass="8090">MAFNAATMPELALPGVPTDLDYPMQQYLTKPSRDDPYIPGVGRRNRLTDLIVTLDTHLTTLSGESAGGTVTSARL</sequence>
<protein>
    <submittedName>
        <fullName evidence="1">Uncharacterized protein</fullName>
    </submittedName>
</protein>
<evidence type="ECO:0000313" key="2">
    <source>
        <dbReference type="Proteomes" id="UP000054266"/>
    </source>
</evidence>
<dbReference type="HOGENOM" id="CLU_2670841_0_0_1"/>
<proteinExistence type="predicted"/>